<dbReference type="Pfam" id="PF13424">
    <property type="entry name" value="TPR_12"/>
    <property type="match status" value="1"/>
</dbReference>
<dbReference type="PANTHER" id="PTHR48182">
    <property type="entry name" value="PROTEIN SERAC1"/>
    <property type="match status" value="1"/>
</dbReference>
<dbReference type="AlphaFoldDB" id="G4TYF0"/>
<dbReference type="Gene3D" id="1.25.40.10">
    <property type="entry name" value="Tetratricopeptide repeat domain"/>
    <property type="match status" value="1"/>
</dbReference>
<accession>G4TYF0</accession>
<evidence type="ECO:0000256" key="2">
    <source>
        <dbReference type="ARBA" id="ARBA00004240"/>
    </source>
</evidence>
<dbReference type="GO" id="GO:0016020">
    <property type="term" value="C:membrane"/>
    <property type="evidence" value="ECO:0007669"/>
    <property type="project" value="UniProtKB-SubCell"/>
</dbReference>
<dbReference type="HOGENOM" id="CLU_000288_125_13_1"/>
<dbReference type="eggNOG" id="KOG2029">
    <property type="taxonomic scope" value="Eukaryota"/>
</dbReference>
<reference evidence="9 10" key="1">
    <citation type="journal article" date="2011" name="PLoS Pathog.">
        <title>Endophytic Life Strategies Decoded by Genome and Transcriptome Analyses of the Mutualistic Root Symbiont Piriformospora indica.</title>
        <authorList>
            <person name="Zuccaro A."/>
            <person name="Lahrmann U."/>
            <person name="Guldener U."/>
            <person name="Langen G."/>
            <person name="Pfiffi S."/>
            <person name="Biedenkopf D."/>
            <person name="Wong P."/>
            <person name="Samans B."/>
            <person name="Grimm C."/>
            <person name="Basiewicz M."/>
            <person name="Murat C."/>
            <person name="Martin F."/>
            <person name="Kogel K.H."/>
        </authorList>
    </citation>
    <scope>NUCLEOTIDE SEQUENCE [LARGE SCALE GENOMIC DNA]</scope>
    <source>
        <strain evidence="9 10">DSM 11827</strain>
    </source>
</reference>
<keyword evidence="5" id="KW-0256">Endoplasmic reticulum</keyword>
<sequence length="836" mass="93847">MTKSKIDDLGFLELSPGTDPVVDIVAIHGLDGHREKTWVTKDGILWLRDFLRLDLPNARILSYGYDADTQSRECVSTQTMRRHAEGLAQALSRQRLGAPRRPIIFVAHNLGGIILKWALVICHNQNLESKADLRDLLVSTHATLFFGTPHSGLEGTSLFAVINHLAALYTKTTNIILKDLCDHSSELENVQTLFVAVSEKISSIFFCEGYQTPTDRTGMKMNVPYHSAVVAGDRNATTIVLNATHEDLVRFPTADCANYRIILHYLKEYFDSAARGESAAREVLRPKLLPPLSISYIERPKLQSLITQKLLHHGNVWRQPRCILHGLGGSGKTQLATRWIRENRSSFTQVIVVDASSQAQLEVDLERSIRSLGTEYHSMTWKDAVSYLDSKEERWLLFIDNADSPGLNLHSYLPSSTHGAVLITTRNRQCIGYAPHSAIPVGGLEEGQAVNLLHMIMNVTPMSDTGLVGIVKEVGMLALAVTQAGAHICNTLRPDRYLNTFRKYRKRLLRKAPDVVTHYPSSTYTTFDLSFHRLPTKTQEFMKVCAFLHHSIIPSALFEQSIESGFTTRMILNSCPPPASDKTLTSMLGSIFGLEWDELAFQETIDSASTASLIDVSLDGLFYTINPLLQTYIKDGLDEEGSLTYTRMTAQLLLGAIGSNNIQAWTLLPHVNKIPLSVQSDDIAHALAFNLFYSSLREWRVCQELLEPALSKLLDAQGPRHEDSIWLMAALARTLHMLGQLERAEKMQREILALRLEILGRLHPDTIWAMNDLANTLQQHGRLDKAERMQREVLALRLEVHGQRNLDTVSVMHDLALTLYNRNELEEAESMQREAL</sequence>
<organism evidence="9 10">
    <name type="scientific">Serendipita indica (strain DSM 11827)</name>
    <name type="common">Root endophyte fungus</name>
    <name type="synonym">Piriformospora indica</name>
    <dbReference type="NCBI Taxonomy" id="1109443"/>
    <lineage>
        <taxon>Eukaryota</taxon>
        <taxon>Fungi</taxon>
        <taxon>Dikarya</taxon>
        <taxon>Basidiomycota</taxon>
        <taxon>Agaricomycotina</taxon>
        <taxon>Agaricomycetes</taxon>
        <taxon>Sebacinales</taxon>
        <taxon>Serendipitaceae</taxon>
        <taxon>Serendipita</taxon>
    </lineage>
</organism>
<keyword evidence="10" id="KW-1185">Reference proteome</keyword>
<dbReference type="InterPro" id="IPR011990">
    <property type="entry name" value="TPR-like_helical_dom_sf"/>
</dbReference>
<comment type="similarity">
    <text evidence="4">Belongs to the putative lipase ROG1 family.</text>
</comment>
<dbReference type="EMBL" id="CAFZ01000707">
    <property type="protein sequence ID" value="CCA76343.1"/>
    <property type="molecule type" value="Genomic_DNA"/>
</dbReference>
<gene>
    <name evidence="9" type="ORF">PIIN_10338</name>
</gene>
<evidence type="ECO:0000256" key="6">
    <source>
        <dbReference type="ARBA" id="ARBA00023128"/>
    </source>
</evidence>
<feature type="non-terminal residue" evidence="9">
    <location>
        <position position="836"/>
    </location>
</feature>
<proteinExistence type="inferred from homology"/>
<dbReference type="Proteomes" id="UP000007148">
    <property type="component" value="Unassembled WGS sequence"/>
</dbReference>
<evidence type="ECO:0000256" key="4">
    <source>
        <dbReference type="ARBA" id="ARBA00007920"/>
    </source>
</evidence>
<keyword evidence="6" id="KW-0496">Mitochondrion</keyword>
<dbReference type="SUPFAM" id="SSF53474">
    <property type="entry name" value="alpha/beta-Hydrolases"/>
    <property type="match status" value="1"/>
</dbReference>
<evidence type="ECO:0000313" key="9">
    <source>
        <dbReference type="EMBL" id="CCA76343.1"/>
    </source>
</evidence>
<dbReference type="Gene3D" id="3.40.50.1820">
    <property type="entry name" value="alpha/beta hydrolase"/>
    <property type="match status" value="1"/>
</dbReference>
<dbReference type="SUPFAM" id="SSF52540">
    <property type="entry name" value="P-loop containing nucleoside triphosphate hydrolases"/>
    <property type="match status" value="1"/>
</dbReference>
<name>G4TYF0_SERID</name>
<dbReference type="GO" id="GO:0005739">
    <property type="term" value="C:mitochondrion"/>
    <property type="evidence" value="ECO:0007669"/>
    <property type="project" value="UniProtKB-SubCell"/>
</dbReference>
<evidence type="ECO:0000256" key="3">
    <source>
        <dbReference type="ARBA" id="ARBA00004370"/>
    </source>
</evidence>
<comment type="subcellular location">
    <subcellularLocation>
        <location evidence="2">Endoplasmic reticulum</location>
    </subcellularLocation>
    <subcellularLocation>
        <location evidence="3">Membrane</location>
    </subcellularLocation>
    <subcellularLocation>
        <location evidence="1">Mitochondrion</location>
    </subcellularLocation>
</comment>
<evidence type="ECO:0000259" key="8">
    <source>
        <dbReference type="Pfam" id="PF05057"/>
    </source>
</evidence>
<dbReference type="Gene3D" id="3.40.50.300">
    <property type="entry name" value="P-loop containing nucleotide triphosphate hydrolases"/>
    <property type="match status" value="1"/>
</dbReference>
<dbReference type="InParanoid" id="G4TYF0"/>
<protein>
    <submittedName>
        <fullName evidence="9">Related to kinesin light chain</fullName>
    </submittedName>
</protein>
<dbReference type="InterPro" id="IPR052374">
    <property type="entry name" value="SERAC1"/>
</dbReference>
<dbReference type="PANTHER" id="PTHR48182:SF2">
    <property type="entry name" value="PROTEIN SERAC1"/>
    <property type="match status" value="1"/>
</dbReference>
<dbReference type="OrthoDB" id="1658288at2759"/>
<feature type="domain" description="DUF676" evidence="8">
    <location>
        <begin position="24"/>
        <end position="211"/>
    </location>
</feature>
<dbReference type="Pfam" id="PF05057">
    <property type="entry name" value="DUF676"/>
    <property type="match status" value="1"/>
</dbReference>
<evidence type="ECO:0000256" key="7">
    <source>
        <dbReference type="ARBA" id="ARBA00023136"/>
    </source>
</evidence>
<evidence type="ECO:0000256" key="1">
    <source>
        <dbReference type="ARBA" id="ARBA00004173"/>
    </source>
</evidence>
<dbReference type="InterPro" id="IPR007751">
    <property type="entry name" value="DUF676_lipase-like"/>
</dbReference>
<dbReference type="GO" id="GO:0005783">
    <property type="term" value="C:endoplasmic reticulum"/>
    <property type="evidence" value="ECO:0007669"/>
    <property type="project" value="UniProtKB-SubCell"/>
</dbReference>
<dbReference type="SUPFAM" id="SSF48452">
    <property type="entry name" value="TPR-like"/>
    <property type="match status" value="1"/>
</dbReference>
<dbReference type="InterPro" id="IPR027417">
    <property type="entry name" value="P-loop_NTPase"/>
</dbReference>
<evidence type="ECO:0000313" key="10">
    <source>
        <dbReference type="Proteomes" id="UP000007148"/>
    </source>
</evidence>
<comment type="caution">
    <text evidence="9">The sequence shown here is derived from an EMBL/GenBank/DDBJ whole genome shotgun (WGS) entry which is preliminary data.</text>
</comment>
<evidence type="ECO:0000256" key="5">
    <source>
        <dbReference type="ARBA" id="ARBA00022824"/>
    </source>
</evidence>
<keyword evidence="7" id="KW-0472">Membrane</keyword>
<dbReference type="InterPro" id="IPR029058">
    <property type="entry name" value="AB_hydrolase_fold"/>
</dbReference>